<dbReference type="Proteomes" id="UP000029264">
    <property type="component" value="Unassembled WGS sequence"/>
</dbReference>
<reference evidence="1 2" key="1">
    <citation type="submission" date="2014-06" db="EMBL/GenBank/DDBJ databases">
        <title>Shewanella sp. YQH10.</title>
        <authorList>
            <person name="Liu Y."/>
            <person name="Zeng R."/>
        </authorList>
    </citation>
    <scope>NUCLEOTIDE SEQUENCE [LARGE SCALE GENOMIC DNA]</scope>
    <source>
        <strain evidence="1 2">YQH10</strain>
    </source>
</reference>
<comment type="caution">
    <text evidence="1">The sequence shown here is derived from an EMBL/GenBank/DDBJ whole genome shotgun (WGS) entry which is preliminary data.</text>
</comment>
<gene>
    <name evidence="1" type="ORF">HR45_16565</name>
</gene>
<evidence type="ECO:0000313" key="2">
    <source>
        <dbReference type="Proteomes" id="UP000029264"/>
    </source>
</evidence>
<proteinExistence type="predicted"/>
<dbReference type="Pfam" id="PF07295">
    <property type="entry name" value="DUF1451"/>
    <property type="match status" value="1"/>
</dbReference>
<name>A0A094LMT5_9GAMM</name>
<dbReference type="RefSeq" id="WP_037445033.1">
    <property type="nucleotide sequence ID" value="NZ_JPEO01000018.1"/>
</dbReference>
<dbReference type="STRING" id="1515746.HR45_16565"/>
<keyword evidence="2" id="KW-1185">Reference proteome</keyword>
<accession>A0A094LMT5</accession>
<dbReference type="eggNOG" id="COG2888">
    <property type="taxonomic scope" value="Bacteria"/>
</dbReference>
<dbReference type="AlphaFoldDB" id="A0A094LMT5"/>
<protein>
    <recommendedName>
        <fullName evidence="3">Zinc ribbon-containing protein</fullName>
    </recommendedName>
</protein>
<evidence type="ECO:0000313" key="1">
    <source>
        <dbReference type="EMBL" id="KFZ36428.1"/>
    </source>
</evidence>
<organism evidence="1 2">
    <name type="scientific">Shewanella mangrovi</name>
    <dbReference type="NCBI Taxonomy" id="1515746"/>
    <lineage>
        <taxon>Bacteria</taxon>
        <taxon>Pseudomonadati</taxon>
        <taxon>Pseudomonadota</taxon>
        <taxon>Gammaproteobacteria</taxon>
        <taxon>Alteromonadales</taxon>
        <taxon>Shewanellaceae</taxon>
        <taxon>Shewanella</taxon>
    </lineage>
</organism>
<evidence type="ECO:0008006" key="3">
    <source>
        <dbReference type="Google" id="ProtNLM"/>
    </source>
</evidence>
<dbReference type="InterPro" id="IPR009912">
    <property type="entry name" value="DUF1451"/>
</dbReference>
<dbReference type="OrthoDB" id="3174978at2"/>
<dbReference type="EMBL" id="JPEO01000018">
    <property type="protein sequence ID" value="KFZ36428.1"/>
    <property type="molecule type" value="Genomic_DNA"/>
</dbReference>
<sequence>MNEKSEKLLTLYQSLMDKVAEQYRDDSSLSINALYEAITHSREYLALKRKASEEELALVEGFLKRDIDSFIKQKMQTDMSYSPSVIGLENSLWHWLGEISDRSQVEWHELSQQFKQAGVYHTGDVVSQGQLRCSKCGHSMSIEFTGIIPECPNCDNREFTREALLP</sequence>